<evidence type="ECO:0000256" key="8">
    <source>
        <dbReference type="SAM" id="MobiDB-lite"/>
    </source>
</evidence>
<dbReference type="GO" id="GO:0016020">
    <property type="term" value="C:membrane"/>
    <property type="evidence" value="ECO:0007669"/>
    <property type="project" value="UniProtKB-SubCell"/>
</dbReference>
<dbReference type="PANTHER" id="PTHR22950:SF458">
    <property type="entry name" value="SODIUM-COUPLED NEUTRAL AMINO ACID TRANSPORTER 11-RELATED"/>
    <property type="match status" value="1"/>
</dbReference>
<keyword evidence="5" id="KW-0029">Amino-acid transport</keyword>
<evidence type="ECO:0000256" key="3">
    <source>
        <dbReference type="ARBA" id="ARBA00022448"/>
    </source>
</evidence>
<gene>
    <name evidence="11" type="ORF">J8A68_002929</name>
</gene>
<feature type="transmembrane region" description="Helical" evidence="9">
    <location>
        <begin position="438"/>
        <end position="460"/>
    </location>
</feature>
<dbReference type="Pfam" id="PF01490">
    <property type="entry name" value="Aa_trans"/>
    <property type="match status" value="1"/>
</dbReference>
<feature type="transmembrane region" description="Helical" evidence="9">
    <location>
        <begin position="361"/>
        <end position="379"/>
    </location>
</feature>
<evidence type="ECO:0000256" key="2">
    <source>
        <dbReference type="ARBA" id="ARBA00008066"/>
    </source>
</evidence>
<keyword evidence="6 9" id="KW-1133">Transmembrane helix</keyword>
<dbReference type="OrthoDB" id="28208at2759"/>
<feature type="transmembrane region" description="Helical" evidence="9">
    <location>
        <begin position="320"/>
        <end position="341"/>
    </location>
</feature>
<evidence type="ECO:0000256" key="4">
    <source>
        <dbReference type="ARBA" id="ARBA00022692"/>
    </source>
</evidence>
<evidence type="ECO:0000256" key="9">
    <source>
        <dbReference type="SAM" id="Phobius"/>
    </source>
</evidence>
<keyword evidence="12" id="KW-1185">Reference proteome</keyword>
<protein>
    <recommendedName>
        <fullName evidence="10">Amino acid transporter transmembrane domain-containing protein</fullName>
    </recommendedName>
</protein>
<feature type="region of interest" description="Disordered" evidence="8">
    <location>
        <begin position="1"/>
        <end position="42"/>
    </location>
</feature>
<keyword evidence="4 9" id="KW-0812">Transmembrane</keyword>
<proteinExistence type="inferred from homology"/>
<evidence type="ECO:0000313" key="12">
    <source>
        <dbReference type="Proteomes" id="UP000694255"/>
    </source>
</evidence>
<feature type="transmembrane region" description="Helical" evidence="9">
    <location>
        <begin position="95"/>
        <end position="114"/>
    </location>
</feature>
<sequence length="522" mass="58042">MAIKQSKTNKQYIPISQEEGPPLVETVSTPPPTYSAYDHNRRDEEQQAALNGNTPNHEEFELRTLDSFDYELEGEVPVEAEEEEEETGGSSMKMAFMNMANSILGAGIIGQPYAFRNSGLVGGIIVMLLLTLLIDWTLRLIVRNSILSQTKSYQDSVHYCFGIWGKIVLLCSICSFAYGGCMAFCVIIGDTIPHVLKAFIPASITEPGTPLGWLFYRNTIIILFTTCISYPLSLNRDISKLAKASGFALVGMFIIVVLTIVRAPFVSKDLKAPLTLPEWTVNFDIFQGISVISFALVCHHNTMFIYNSMKNASMGKFAKLTHISCIISMIFCLIMGINGLINFGDNTKGNVLNNFKSDDNWINIARFCFGLNMLTTFPLEMFVVRDVLKEIVLARKAASGETTASELELSSRQHFIITSILVFSSMSVSLFTCNLGMILELIGATSASLMAYIIPPLCYFKLSWDQEDYKNGLPKDRRKFLWMKAVPSIGCVVFGFLVMFISSYMTIRESIGNKGENHCATG</sequence>
<evidence type="ECO:0000256" key="7">
    <source>
        <dbReference type="ARBA" id="ARBA00023136"/>
    </source>
</evidence>
<organism evidence="11 12">
    <name type="scientific">[Candida] subhashii</name>
    <dbReference type="NCBI Taxonomy" id="561895"/>
    <lineage>
        <taxon>Eukaryota</taxon>
        <taxon>Fungi</taxon>
        <taxon>Dikarya</taxon>
        <taxon>Ascomycota</taxon>
        <taxon>Saccharomycotina</taxon>
        <taxon>Pichiomycetes</taxon>
        <taxon>Debaryomycetaceae</taxon>
        <taxon>Spathaspora</taxon>
    </lineage>
</organism>
<feature type="transmembrane region" description="Helical" evidence="9">
    <location>
        <begin position="246"/>
        <end position="265"/>
    </location>
</feature>
<feature type="transmembrane region" description="Helical" evidence="9">
    <location>
        <begin position="215"/>
        <end position="234"/>
    </location>
</feature>
<reference evidence="11 12" key="1">
    <citation type="journal article" date="2021" name="DNA Res.">
        <title>Genome analysis of Candida subhashii reveals its hybrid nature and dual mitochondrial genome conformations.</title>
        <authorList>
            <person name="Mixao V."/>
            <person name="Hegedusova E."/>
            <person name="Saus E."/>
            <person name="Pryszcz L.P."/>
            <person name="Cillingova A."/>
            <person name="Nosek J."/>
            <person name="Gabaldon T."/>
        </authorList>
    </citation>
    <scope>NUCLEOTIDE SEQUENCE [LARGE SCALE GENOMIC DNA]</scope>
    <source>
        <strain evidence="11 12">CBS 10753</strain>
    </source>
</reference>
<keyword evidence="3" id="KW-0813">Transport</keyword>
<dbReference type="AlphaFoldDB" id="A0A8J5UXC3"/>
<dbReference type="GeneID" id="73469730"/>
<comment type="similarity">
    <text evidence="2">Belongs to the amino acid/polyamine transporter 2 family.</text>
</comment>
<accession>A0A8J5UXC3</accession>
<evidence type="ECO:0000259" key="10">
    <source>
        <dbReference type="Pfam" id="PF01490"/>
    </source>
</evidence>
<keyword evidence="7 9" id="KW-0472">Membrane</keyword>
<evidence type="ECO:0000313" key="11">
    <source>
        <dbReference type="EMBL" id="KAG7663545.1"/>
    </source>
</evidence>
<comment type="subcellular location">
    <subcellularLocation>
        <location evidence="1">Membrane</location>
        <topology evidence="1">Multi-pass membrane protein</topology>
    </subcellularLocation>
</comment>
<dbReference type="EMBL" id="JAGSYN010000135">
    <property type="protein sequence ID" value="KAG7663545.1"/>
    <property type="molecule type" value="Genomic_DNA"/>
</dbReference>
<evidence type="ECO:0000256" key="1">
    <source>
        <dbReference type="ARBA" id="ARBA00004141"/>
    </source>
</evidence>
<dbReference type="GO" id="GO:0005783">
    <property type="term" value="C:endoplasmic reticulum"/>
    <property type="evidence" value="ECO:0007669"/>
    <property type="project" value="TreeGrafter"/>
</dbReference>
<name>A0A8J5UXC3_9ASCO</name>
<feature type="transmembrane region" description="Helical" evidence="9">
    <location>
        <begin position="163"/>
        <end position="189"/>
    </location>
</feature>
<dbReference type="Proteomes" id="UP000694255">
    <property type="component" value="Unassembled WGS sequence"/>
</dbReference>
<evidence type="ECO:0000256" key="5">
    <source>
        <dbReference type="ARBA" id="ARBA00022970"/>
    </source>
</evidence>
<feature type="transmembrane region" description="Helical" evidence="9">
    <location>
        <begin position="120"/>
        <end position="142"/>
    </location>
</feature>
<feature type="transmembrane region" description="Helical" evidence="9">
    <location>
        <begin position="415"/>
        <end position="432"/>
    </location>
</feature>
<feature type="compositionally biased region" description="Polar residues" evidence="8">
    <location>
        <begin position="1"/>
        <end position="11"/>
    </location>
</feature>
<dbReference type="RefSeq" id="XP_049263777.1">
    <property type="nucleotide sequence ID" value="XM_049406731.1"/>
</dbReference>
<evidence type="ECO:0000256" key="6">
    <source>
        <dbReference type="ARBA" id="ARBA00022989"/>
    </source>
</evidence>
<feature type="transmembrane region" description="Helical" evidence="9">
    <location>
        <begin position="481"/>
        <end position="507"/>
    </location>
</feature>
<dbReference type="InterPro" id="IPR013057">
    <property type="entry name" value="AA_transpt_TM"/>
</dbReference>
<comment type="caution">
    <text evidence="11">The sequence shown here is derived from an EMBL/GenBank/DDBJ whole genome shotgun (WGS) entry which is preliminary data.</text>
</comment>
<feature type="transmembrane region" description="Helical" evidence="9">
    <location>
        <begin position="285"/>
        <end position="308"/>
    </location>
</feature>
<dbReference type="GO" id="GO:0015179">
    <property type="term" value="F:L-amino acid transmembrane transporter activity"/>
    <property type="evidence" value="ECO:0007669"/>
    <property type="project" value="TreeGrafter"/>
</dbReference>
<feature type="domain" description="Amino acid transporter transmembrane" evidence="10">
    <location>
        <begin position="89"/>
        <end position="507"/>
    </location>
</feature>
<dbReference type="PANTHER" id="PTHR22950">
    <property type="entry name" value="AMINO ACID TRANSPORTER"/>
    <property type="match status" value="1"/>
</dbReference>